<dbReference type="Gene3D" id="1.10.3720.10">
    <property type="entry name" value="MetI-like"/>
    <property type="match status" value="1"/>
</dbReference>
<dbReference type="GO" id="GO:0055085">
    <property type="term" value="P:transmembrane transport"/>
    <property type="evidence" value="ECO:0007669"/>
    <property type="project" value="InterPro"/>
</dbReference>
<evidence type="ECO:0000256" key="1">
    <source>
        <dbReference type="ARBA" id="ARBA00004651"/>
    </source>
</evidence>
<dbReference type="KEGG" id="hmn:HM131_02965"/>
<feature type="transmembrane region" description="Helical" evidence="7">
    <location>
        <begin position="140"/>
        <end position="160"/>
    </location>
</feature>
<comment type="subcellular location">
    <subcellularLocation>
        <location evidence="1 7">Cell membrane</location>
        <topology evidence="1 7">Multi-pass membrane protein</topology>
    </subcellularLocation>
</comment>
<dbReference type="PANTHER" id="PTHR32243">
    <property type="entry name" value="MALTOSE TRANSPORT SYSTEM PERMEASE-RELATED"/>
    <property type="match status" value="1"/>
</dbReference>
<feature type="transmembrane region" description="Helical" evidence="7">
    <location>
        <begin position="242"/>
        <end position="260"/>
    </location>
</feature>
<dbReference type="Proteomes" id="UP000192527">
    <property type="component" value="Chromosome"/>
</dbReference>
<sequence>MNKKAGVRFYLFLAIFVFVIMFPFLWILLSSIKPLSELFGPQAFNWFTSDPTFQSYVSVFTNYPFLTYLWNSTVISTITTVYTVFVAAFAAYAIARLRFRGKSIILGVVLSVSMFPQIATISPIYIFLKNVGLTNSYLGLIIPYTTFALPLSIWLLVTFFRKIPFDLEESAKMDGASMMQTYFRIILPLAIPGIFTTAILVFIAAWNEFLFALTINTAESYKTVPVGIGMFQGQYTIPWGEISAATVIVTVPLVIMVLFFQRRIVSGLTSGAVKE</sequence>
<accession>A0A1W5ZRF0</accession>
<dbReference type="GO" id="GO:0005886">
    <property type="term" value="C:plasma membrane"/>
    <property type="evidence" value="ECO:0007669"/>
    <property type="project" value="UniProtKB-SubCell"/>
</dbReference>
<keyword evidence="2 7" id="KW-0813">Transport</keyword>
<evidence type="ECO:0000256" key="7">
    <source>
        <dbReference type="RuleBase" id="RU363032"/>
    </source>
</evidence>
<feature type="transmembrane region" description="Helical" evidence="7">
    <location>
        <begin position="104"/>
        <end position="128"/>
    </location>
</feature>
<feature type="transmembrane region" description="Helical" evidence="7">
    <location>
        <begin position="68"/>
        <end position="92"/>
    </location>
</feature>
<evidence type="ECO:0000313" key="10">
    <source>
        <dbReference type="Proteomes" id="UP000192527"/>
    </source>
</evidence>
<reference evidence="9 10" key="1">
    <citation type="submission" date="2017-04" db="EMBL/GenBank/DDBJ databases">
        <title>The whole genome sequencing and assembly of Halobacillus mangrovi strain.</title>
        <authorList>
            <person name="Lee S.-J."/>
            <person name="Park M.-K."/>
            <person name="Kim J.-Y."/>
            <person name="Lee Y.-J."/>
            <person name="Yi H."/>
            <person name="Bahn Y.-S."/>
            <person name="Kim J.F."/>
            <person name="Lee D.-W."/>
        </authorList>
    </citation>
    <scope>NUCLEOTIDE SEQUENCE [LARGE SCALE GENOMIC DNA]</scope>
    <source>
        <strain evidence="9 10">KTB 131</strain>
    </source>
</reference>
<evidence type="ECO:0000256" key="2">
    <source>
        <dbReference type="ARBA" id="ARBA00022448"/>
    </source>
</evidence>
<keyword evidence="3" id="KW-1003">Cell membrane</keyword>
<gene>
    <name evidence="9" type="ORF">HM131_02965</name>
</gene>
<feature type="transmembrane region" description="Helical" evidence="7">
    <location>
        <begin position="181"/>
        <end position="206"/>
    </location>
</feature>
<evidence type="ECO:0000313" key="9">
    <source>
        <dbReference type="EMBL" id="ARI75848.1"/>
    </source>
</evidence>
<dbReference type="Pfam" id="PF00528">
    <property type="entry name" value="BPD_transp_1"/>
    <property type="match status" value="1"/>
</dbReference>
<dbReference type="SUPFAM" id="SSF161098">
    <property type="entry name" value="MetI-like"/>
    <property type="match status" value="1"/>
</dbReference>
<dbReference type="STRING" id="402384.HM131_02965"/>
<name>A0A1W5ZRF0_9BACI</name>
<dbReference type="AlphaFoldDB" id="A0A1W5ZRF0"/>
<dbReference type="InterPro" id="IPR035906">
    <property type="entry name" value="MetI-like_sf"/>
</dbReference>
<dbReference type="InterPro" id="IPR050901">
    <property type="entry name" value="BP-dep_ABC_trans_perm"/>
</dbReference>
<evidence type="ECO:0000259" key="8">
    <source>
        <dbReference type="PROSITE" id="PS50928"/>
    </source>
</evidence>
<protein>
    <submittedName>
        <fullName evidence="9">Sugar ABC transporter permease</fullName>
    </submittedName>
</protein>
<organism evidence="9 10">
    <name type="scientific">Halobacillus mangrovi</name>
    <dbReference type="NCBI Taxonomy" id="402384"/>
    <lineage>
        <taxon>Bacteria</taxon>
        <taxon>Bacillati</taxon>
        <taxon>Bacillota</taxon>
        <taxon>Bacilli</taxon>
        <taxon>Bacillales</taxon>
        <taxon>Bacillaceae</taxon>
        <taxon>Halobacillus</taxon>
    </lineage>
</organism>
<feature type="transmembrane region" description="Helical" evidence="7">
    <location>
        <begin position="7"/>
        <end position="29"/>
    </location>
</feature>
<dbReference type="InterPro" id="IPR000515">
    <property type="entry name" value="MetI-like"/>
</dbReference>
<evidence type="ECO:0000256" key="3">
    <source>
        <dbReference type="ARBA" id="ARBA00022475"/>
    </source>
</evidence>
<comment type="similarity">
    <text evidence="7">Belongs to the binding-protein-dependent transport system permease family.</text>
</comment>
<keyword evidence="10" id="KW-1185">Reference proteome</keyword>
<evidence type="ECO:0000256" key="5">
    <source>
        <dbReference type="ARBA" id="ARBA00022989"/>
    </source>
</evidence>
<keyword evidence="5 7" id="KW-1133">Transmembrane helix</keyword>
<dbReference type="EMBL" id="CP020772">
    <property type="protein sequence ID" value="ARI75848.1"/>
    <property type="molecule type" value="Genomic_DNA"/>
</dbReference>
<keyword evidence="6 7" id="KW-0472">Membrane</keyword>
<dbReference type="OrthoDB" id="9810086at2"/>
<feature type="domain" description="ABC transmembrane type-1" evidence="8">
    <location>
        <begin position="69"/>
        <end position="260"/>
    </location>
</feature>
<proteinExistence type="inferred from homology"/>
<dbReference type="PROSITE" id="PS50928">
    <property type="entry name" value="ABC_TM1"/>
    <property type="match status" value="1"/>
</dbReference>
<keyword evidence="4 7" id="KW-0812">Transmembrane</keyword>
<dbReference type="RefSeq" id="WP_085027784.1">
    <property type="nucleotide sequence ID" value="NZ_CP020772.1"/>
</dbReference>
<dbReference type="PANTHER" id="PTHR32243:SF18">
    <property type="entry name" value="INNER MEMBRANE ABC TRANSPORTER PERMEASE PROTEIN YCJP"/>
    <property type="match status" value="1"/>
</dbReference>
<evidence type="ECO:0000256" key="4">
    <source>
        <dbReference type="ARBA" id="ARBA00022692"/>
    </source>
</evidence>
<dbReference type="CDD" id="cd06261">
    <property type="entry name" value="TM_PBP2"/>
    <property type="match status" value="1"/>
</dbReference>
<evidence type="ECO:0000256" key="6">
    <source>
        <dbReference type="ARBA" id="ARBA00023136"/>
    </source>
</evidence>